<organism evidence="2 3">
    <name type="scientific">Streptomyces avermitilis</name>
    <dbReference type="NCBI Taxonomy" id="33903"/>
    <lineage>
        <taxon>Bacteria</taxon>
        <taxon>Bacillati</taxon>
        <taxon>Actinomycetota</taxon>
        <taxon>Actinomycetes</taxon>
        <taxon>Kitasatosporales</taxon>
        <taxon>Streptomycetaceae</taxon>
        <taxon>Streptomyces</taxon>
    </lineage>
</organism>
<evidence type="ECO:0000313" key="3">
    <source>
        <dbReference type="Proteomes" id="UP000302139"/>
    </source>
</evidence>
<accession>A0A4D4MCK3</accession>
<feature type="region of interest" description="Disordered" evidence="1">
    <location>
        <begin position="23"/>
        <end position="84"/>
    </location>
</feature>
<gene>
    <name evidence="2" type="ORF">SAV14893_090650</name>
</gene>
<reference evidence="2 3" key="1">
    <citation type="submission" date="2019-04" db="EMBL/GenBank/DDBJ databases">
        <title>Draft genome sequences of Streptomyces avermitilis NBRC 14893.</title>
        <authorList>
            <person name="Komaki H."/>
            <person name="Tamura T."/>
            <person name="Hosoyama A."/>
        </authorList>
    </citation>
    <scope>NUCLEOTIDE SEQUENCE [LARGE SCALE GENOMIC DNA]</scope>
    <source>
        <strain evidence="2 3">NBRC 14893</strain>
    </source>
</reference>
<evidence type="ECO:0000313" key="2">
    <source>
        <dbReference type="EMBL" id="GDY69672.1"/>
    </source>
</evidence>
<proteinExistence type="predicted"/>
<sequence length="84" mass="9023">MVPGLNRLRTAWLGTALRGQRTTLSRLRQGRSLDEAEATGVRDPSTSRRSSDCGPTTAQRYTDAVHGRLDSTNPAGTAAIRTPS</sequence>
<dbReference type="Proteomes" id="UP000302139">
    <property type="component" value="Unassembled WGS sequence"/>
</dbReference>
<comment type="caution">
    <text evidence="2">The sequence shown here is derived from an EMBL/GenBank/DDBJ whole genome shotgun (WGS) entry which is preliminary data.</text>
</comment>
<dbReference type="EMBL" id="BJHX01000002">
    <property type="protein sequence ID" value="GDY69672.1"/>
    <property type="molecule type" value="Genomic_DNA"/>
</dbReference>
<name>A0A4D4MCK3_STRAX</name>
<evidence type="ECO:0000256" key="1">
    <source>
        <dbReference type="SAM" id="MobiDB-lite"/>
    </source>
</evidence>
<dbReference type="AlphaFoldDB" id="A0A4D4MCK3"/>
<protein>
    <submittedName>
        <fullName evidence="2">Uncharacterized protein</fullName>
    </submittedName>
</protein>